<proteinExistence type="evidence at transcript level"/>
<dbReference type="EMBL" id="AB172438">
    <property type="protein sequence ID" value="BAE89500.1"/>
    <property type="molecule type" value="mRNA"/>
</dbReference>
<accession>I7GMS4</accession>
<organism evidence="1">
    <name type="scientific">Macaca fascicularis</name>
    <name type="common">Crab-eating macaque</name>
    <name type="synonym">Cynomolgus monkey</name>
    <dbReference type="NCBI Taxonomy" id="9541"/>
    <lineage>
        <taxon>Eukaryota</taxon>
        <taxon>Metazoa</taxon>
        <taxon>Chordata</taxon>
        <taxon>Craniata</taxon>
        <taxon>Vertebrata</taxon>
        <taxon>Euteleostomi</taxon>
        <taxon>Mammalia</taxon>
        <taxon>Eutheria</taxon>
        <taxon>Euarchontoglires</taxon>
        <taxon>Primates</taxon>
        <taxon>Haplorrhini</taxon>
        <taxon>Catarrhini</taxon>
        <taxon>Cercopithecidae</taxon>
        <taxon>Cercopithecinae</taxon>
        <taxon>Macaca</taxon>
    </lineage>
</organism>
<dbReference type="AlphaFoldDB" id="I7GMS4"/>
<reference evidence="1" key="1">
    <citation type="journal article" date="2007" name="PLoS Biol.">
        <title>Rate of evolution in brain-expressed genes in humans and other primates.</title>
        <authorList>
            <person name="Wang H.-Y."/>
            <person name="Chien H.-C."/>
            <person name="Osada N."/>
            <person name="Hashimoto K."/>
            <person name="Sugano S."/>
            <person name="Gojobori T."/>
            <person name="Chou C.-K."/>
            <person name="Tsai S.-F."/>
            <person name="Wu C.-I."/>
            <person name="Shen C.-K.J."/>
        </authorList>
    </citation>
    <scope>NUCLEOTIDE SEQUENCE</scope>
</reference>
<protein>
    <submittedName>
        <fullName evidence="1">Macaca fascicularis brain cDNA, clone: QflA-18122</fullName>
    </submittedName>
</protein>
<evidence type="ECO:0000313" key="1">
    <source>
        <dbReference type="EMBL" id="BAE89500.1"/>
    </source>
</evidence>
<sequence>MYCLLCGLTFKVMRTYTWFTTFTIYLPLATKYFKSVPPFNLYFF</sequence>
<name>I7GMS4_MACFA</name>